<comment type="caution">
    <text evidence="1">The sequence shown here is derived from an EMBL/GenBank/DDBJ whole genome shotgun (WGS) entry which is preliminary data.</text>
</comment>
<sequence>MKNQNSKKAGRKPGSRNSIRQDLRKELTEIFMEQFTREVRNFPVMDYEKRMRLLIGILPYILPKGNLTQGESEIQSFIFEKIHPEFRKLNSYLNVIPSEKKASILVSFIKNLNLTSSQQNQVSTLINKGNNRP</sequence>
<name>A0ABY1R7H4_9FLAO</name>
<evidence type="ECO:0000313" key="2">
    <source>
        <dbReference type="Proteomes" id="UP001158050"/>
    </source>
</evidence>
<evidence type="ECO:0000313" key="1">
    <source>
        <dbReference type="EMBL" id="SMP96559.1"/>
    </source>
</evidence>
<dbReference type="Proteomes" id="UP001158050">
    <property type="component" value="Unassembled WGS sequence"/>
</dbReference>
<proteinExistence type="predicted"/>
<protein>
    <submittedName>
        <fullName evidence="1">Uncharacterized protein</fullName>
    </submittedName>
</protein>
<gene>
    <name evidence="1" type="ORF">SAMN05421679_109108</name>
</gene>
<reference evidence="1 2" key="1">
    <citation type="submission" date="2017-05" db="EMBL/GenBank/DDBJ databases">
        <authorList>
            <person name="Varghese N."/>
            <person name="Submissions S."/>
        </authorList>
    </citation>
    <scope>NUCLEOTIDE SEQUENCE [LARGE SCALE GENOMIC DNA]</scope>
    <source>
        <strain evidence="1 2">DSM 18015</strain>
    </source>
</reference>
<keyword evidence="2" id="KW-1185">Reference proteome</keyword>
<dbReference type="RefSeq" id="WP_283417881.1">
    <property type="nucleotide sequence ID" value="NZ_FXUO01000009.1"/>
</dbReference>
<organism evidence="1 2">
    <name type="scientific">Epilithonimonas pallida</name>
    <dbReference type="NCBI Taxonomy" id="373671"/>
    <lineage>
        <taxon>Bacteria</taxon>
        <taxon>Pseudomonadati</taxon>
        <taxon>Bacteroidota</taxon>
        <taxon>Flavobacteriia</taxon>
        <taxon>Flavobacteriales</taxon>
        <taxon>Weeksellaceae</taxon>
        <taxon>Chryseobacterium group</taxon>
        <taxon>Epilithonimonas</taxon>
    </lineage>
</organism>
<dbReference type="EMBL" id="FXUO01000009">
    <property type="protein sequence ID" value="SMP96559.1"/>
    <property type="molecule type" value="Genomic_DNA"/>
</dbReference>
<accession>A0ABY1R7H4</accession>